<dbReference type="PANTHER" id="PTHR43048">
    <property type="entry name" value="METHYLMALONYL-COA EPIMERASE"/>
    <property type="match status" value="1"/>
</dbReference>
<gene>
    <name evidence="3" type="ORF">VN24_02465</name>
</gene>
<keyword evidence="1" id="KW-0479">Metal-binding</keyword>
<keyword evidence="4" id="KW-1185">Reference proteome</keyword>
<dbReference type="CDD" id="cd06587">
    <property type="entry name" value="VOC"/>
    <property type="match status" value="1"/>
</dbReference>
<evidence type="ECO:0000313" key="3">
    <source>
        <dbReference type="EMBL" id="AJY73702.1"/>
    </source>
</evidence>
<reference evidence="4" key="2">
    <citation type="submission" date="2015-03" db="EMBL/GenBank/DDBJ databases">
        <title>Genome sequence of Paenibacillus beijingensis strain DSM 24997T.</title>
        <authorList>
            <person name="Kwak Y."/>
            <person name="Shin J.-H."/>
        </authorList>
    </citation>
    <scope>NUCLEOTIDE SEQUENCE [LARGE SCALE GENOMIC DNA]</scope>
    <source>
        <strain evidence="4">DSM 24997</strain>
    </source>
</reference>
<dbReference type="PANTHER" id="PTHR43048:SF3">
    <property type="entry name" value="METHYLMALONYL-COA EPIMERASE, MITOCHONDRIAL"/>
    <property type="match status" value="1"/>
</dbReference>
<name>A0A0D5NFF8_9BACL</name>
<dbReference type="InterPro" id="IPR037523">
    <property type="entry name" value="VOC_core"/>
</dbReference>
<dbReference type="Proteomes" id="UP000032633">
    <property type="component" value="Chromosome"/>
</dbReference>
<dbReference type="InterPro" id="IPR004360">
    <property type="entry name" value="Glyas_Fos-R_dOase_dom"/>
</dbReference>
<dbReference type="Gene3D" id="3.10.180.10">
    <property type="entry name" value="2,3-Dihydroxybiphenyl 1,2-Dioxygenase, domain 1"/>
    <property type="match status" value="1"/>
</dbReference>
<reference evidence="3 4" key="1">
    <citation type="journal article" date="2015" name="J. Biotechnol.">
        <title>Complete genome sequence of Paenibacillus beijingensis 7188(T) (=DSM 24997(T)), a novel rhizobacterium from jujube garden soil.</title>
        <authorList>
            <person name="Kwak Y."/>
            <person name="Shin J.H."/>
        </authorList>
    </citation>
    <scope>NUCLEOTIDE SEQUENCE [LARGE SCALE GENOMIC DNA]</scope>
    <source>
        <strain evidence="3 4">DSM 24997</strain>
    </source>
</reference>
<dbReference type="InterPro" id="IPR051785">
    <property type="entry name" value="MMCE/EMCE_epimerase"/>
</dbReference>
<dbReference type="InterPro" id="IPR029068">
    <property type="entry name" value="Glyas_Bleomycin-R_OHBP_Dase"/>
</dbReference>
<dbReference type="Pfam" id="PF00903">
    <property type="entry name" value="Glyoxalase"/>
    <property type="match status" value="1"/>
</dbReference>
<evidence type="ECO:0000256" key="1">
    <source>
        <dbReference type="ARBA" id="ARBA00022723"/>
    </source>
</evidence>
<dbReference type="GO" id="GO:0046872">
    <property type="term" value="F:metal ion binding"/>
    <property type="evidence" value="ECO:0007669"/>
    <property type="project" value="UniProtKB-KW"/>
</dbReference>
<dbReference type="PATRIC" id="fig|1126833.4.peg.545"/>
<dbReference type="OrthoDB" id="371072at2"/>
<protein>
    <submittedName>
        <fullName evidence="3">Glyoxalase</fullName>
    </submittedName>
</protein>
<dbReference type="STRING" id="1126833.VN24_02465"/>
<dbReference type="EMBL" id="CP011058">
    <property type="protein sequence ID" value="AJY73702.1"/>
    <property type="molecule type" value="Genomic_DNA"/>
</dbReference>
<dbReference type="AlphaFoldDB" id="A0A0D5NFF8"/>
<evidence type="ECO:0000259" key="2">
    <source>
        <dbReference type="PROSITE" id="PS51819"/>
    </source>
</evidence>
<dbReference type="KEGG" id="pbj:VN24_02465"/>
<dbReference type="SUPFAM" id="SSF54593">
    <property type="entry name" value="Glyoxalase/Bleomycin resistance protein/Dihydroxybiphenyl dioxygenase"/>
    <property type="match status" value="1"/>
</dbReference>
<dbReference type="HOGENOM" id="CLU_046006_8_2_9"/>
<dbReference type="RefSeq" id="WP_045669137.1">
    <property type="nucleotide sequence ID" value="NZ_CP011058.1"/>
</dbReference>
<dbReference type="GO" id="GO:0004493">
    <property type="term" value="F:methylmalonyl-CoA epimerase activity"/>
    <property type="evidence" value="ECO:0007669"/>
    <property type="project" value="TreeGrafter"/>
</dbReference>
<feature type="domain" description="VOC" evidence="2">
    <location>
        <begin position="5"/>
        <end position="127"/>
    </location>
</feature>
<dbReference type="PROSITE" id="PS51819">
    <property type="entry name" value="VOC"/>
    <property type="match status" value="1"/>
</dbReference>
<evidence type="ECO:0000313" key="4">
    <source>
        <dbReference type="Proteomes" id="UP000032633"/>
    </source>
</evidence>
<accession>A0A0D5NFF8</accession>
<proteinExistence type="predicted"/>
<organism evidence="3 4">
    <name type="scientific">Paenibacillus beijingensis</name>
    <dbReference type="NCBI Taxonomy" id="1126833"/>
    <lineage>
        <taxon>Bacteria</taxon>
        <taxon>Bacillati</taxon>
        <taxon>Bacillota</taxon>
        <taxon>Bacilli</taxon>
        <taxon>Bacillales</taxon>
        <taxon>Paenibacillaceae</taxon>
        <taxon>Paenibacillus</taxon>
    </lineage>
</organism>
<dbReference type="GO" id="GO:0046491">
    <property type="term" value="P:L-methylmalonyl-CoA metabolic process"/>
    <property type="evidence" value="ECO:0007669"/>
    <property type="project" value="TreeGrafter"/>
</dbReference>
<sequence length="132" mass="14709">MPARKIEHIGIMAKDLEASIEFYCRVIGLEHRSTLTHTGGVIQMAFLSFPGSNETDIELISGYNASLPAEGKVHHAAFTVDDIEAEFDRMKRLNVPLLEQEITTLPNGARYFFFFGPDGEHLEMFQPGQAPA</sequence>